<dbReference type="EMBL" id="JALNTZ010000009">
    <property type="protein sequence ID" value="KAJ3641148.1"/>
    <property type="molecule type" value="Genomic_DNA"/>
</dbReference>
<accession>A0AA38HNN0</accession>
<comment type="caution">
    <text evidence="1">The sequence shown here is derived from an EMBL/GenBank/DDBJ whole genome shotgun (WGS) entry which is preliminary data.</text>
</comment>
<dbReference type="Proteomes" id="UP001168821">
    <property type="component" value="Unassembled WGS sequence"/>
</dbReference>
<keyword evidence="2" id="KW-1185">Reference proteome</keyword>
<organism evidence="1 2">
    <name type="scientific">Zophobas morio</name>
    <dbReference type="NCBI Taxonomy" id="2755281"/>
    <lineage>
        <taxon>Eukaryota</taxon>
        <taxon>Metazoa</taxon>
        <taxon>Ecdysozoa</taxon>
        <taxon>Arthropoda</taxon>
        <taxon>Hexapoda</taxon>
        <taxon>Insecta</taxon>
        <taxon>Pterygota</taxon>
        <taxon>Neoptera</taxon>
        <taxon>Endopterygota</taxon>
        <taxon>Coleoptera</taxon>
        <taxon>Polyphaga</taxon>
        <taxon>Cucujiformia</taxon>
        <taxon>Tenebrionidae</taxon>
        <taxon>Zophobas</taxon>
    </lineage>
</organism>
<evidence type="ECO:0000313" key="2">
    <source>
        <dbReference type="Proteomes" id="UP001168821"/>
    </source>
</evidence>
<name>A0AA38HNN0_9CUCU</name>
<proteinExistence type="predicted"/>
<reference evidence="1" key="1">
    <citation type="journal article" date="2023" name="G3 (Bethesda)">
        <title>Whole genome assemblies of Zophobas morio and Tenebrio molitor.</title>
        <authorList>
            <person name="Kaur S."/>
            <person name="Stinson S.A."/>
            <person name="diCenzo G.C."/>
        </authorList>
    </citation>
    <scope>NUCLEOTIDE SEQUENCE</scope>
    <source>
        <strain evidence="1">QUZm001</strain>
    </source>
</reference>
<sequence>MPRWAPRNRATSIYDYSSNKSGSINQSRLCSPGIHLALGMRKVGMGLVCKLDVPSTAYLSQEKDCWVSRPLRAASTGPAWRRLKSS</sequence>
<evidence type="ECO:0000313" key="1">
    <source>
        <dbReference type="EMBL" id="KAJ3641148.1"/>
    </source>
</evidence>
<protein>
    <submittedName>
        <fullName evidence="1">Uncharacterized protein</fullName>
    </submittedName>
</protein>
<dbReference type="AlphaFoldDB" id="A0AA38HNN0"/>
<gene>
    <name evidence="1" type="ORF">Zmor_027665</name>
</gene>